<gene>
    <name evidence="4" type="primary">LOC108858335</name>
</gene>
<feature type="region of interest" description="Disordered" evidence="1">
    <location>
        <begin position="700"/>
        <end position="745"/>
    </location>
</feature>
<accession>A0A9W3DLH0</accession>
<evidence type="ECO:0000313" key="4">
    <source>
        <dbReference type="RefSeq" id="XP_056864283.1"/>
    </source>
</evidence>
<dbReference type="AlphaFoldDB" id="A0A9W3DLH0"/>
<dbReference type="Pfam" id="PF02992">
    <property type="entry name" value="Transposase_21"/>
    <property type="match status" value="1"/>
</dbReference>
<feature type="compositionally biased region" description="Acidic residues" evidence="1">
    <location>
        <begin position="712"/>
        <end position="729"/>
    </location>
</feature>
<evidence type="ECO:0000259" key="2">
    <source>
        <dbReference type="Pfam" id="PF13952"/>
    </source>
</evidence>
<dbReference type="OrthoDB" id="1101896at2759"/>
<protein>
    <submittedName>
        <fullName evidence="4">Uncharacterized protein LOC108858335</fullName>
    </submittedName>
</protein>
<evidence type="ECO:0000256" key="1">
    <source>
        <dbReference type="SAM" id="MobiDB-lite"/>
    </source>
</evidence>
<dbReference type="PANTHER" id="PTHR10775:SF182">
    <property type="entry name" value="TRANSPOSON, EN_SPM-LIKE, TRANSPOSASE-ASSOCIATED DOMAIN PROTEIN-RELATED"/>
    <property type="match status" value="1"/>
</dbReference>
<organism evidence="3 4">
    <name type="scientific">Raphanus sativus</name>
    <name type="common">Radish</name>
    <name type="synonym">Raphanus raphanistrum var. sativus</name>
    <dbReference type="NCBI Taxonomy" id="3726"/>
    <lineage>
        <taxon>Eukaryota</taxon>
        <taxon>Viridiplantae</taxon>
        <taxon>Streptophyta</taxon>
        <taxon>Embryophyta</taxon>
        <taxon>Tracheophyta</taxon>
        <taxon>Spermatophyta</taxon>
        <taxon>Magnoliopsida</taxon>
        <taxon>eudicotyledons</taxon>
        <taxon>Gunneridae</taxon>
        <taxon>Pentapetalae</taxon>
        <taxon>rosids</taxon>
        <taxon>malvids</taxon>
        <taxon>Brassicales</taxon>
        <taxon>Brassicaceae</taxon>
        <taxon>Brassiceae</taxon>
        <taxon>Raphanus</taxon>
    </lineage>
</organism>
<dbReference type="InterPro" id="IPR004242">
    <property type="entry name" value="Transposase_21"/>
</dbReference>
<keyword evidence="3" id="KW-1185">Reference proteome</keyword>
<evidence type="ECO:0000313" key="3">
    <source>
        <dbReference type="Proteomes" id="UP000504610"/>
    </source>
</evidence>
<dbReference type="InterPro" id="IPR025312">
    <property type="entry name" value="DUF4216"/>
</dbReference>
<dbReference type="Proteomes" id="UP000504610">
    <property type="component" value="Chromosome 4"/>
</dbReference>
<reference evidence="3" key="1">
    <citation type="journal article" date="2019" name="Database">
        <title>The radish genome database (RadishGD): an integrated information resource for radish genomics.</title>
        <authorList>
            <person name="Yu H.J."/>
            <person name="Baek S."/>
            <person name="Lee Y.J."/>
            <person name="Cho A."/>
            <person name="Mun J.H."/>
        </authorList>
    </citation>
    <scope>NUCLEOTIDE SEQUENCE [LARGE SCALE GENOMIC DNA]</scope>
    <source>
        <strain evidence="3">cv. WK10039</strain>
    </source>
</reference>
<dbReference type="PANTHER" id="PTHR10775">
    <property type="entry name" value="OS08G0208400 PROTEIN"/>
    <property type="match status" value="1"/>
</dbReference>
<dbReference type="GeneID" id="108858335"/>
<dbReference type="KEGG" id="rsz:108858335"/>
<dbReference type="Pfam" id="PF13952">
    <property type="entry name" value="DUF4216"/>
    <property type="match status" value="1"/>
</dbReference>
<sequence length="745" mass="86342">MWYLPIKDRLKRLYQSEKTAAWMRWHAEHVQKDGEVAHPSDARAWKHFNKVYPDFAENIRNVYLGLCTDGFSPFGMSGRQYSLWPVILTPYNLPPDMCMEQEFLFLTILIPGPKHPKRSLDVFLQPLIQELKELWSEGVRTYDCSTKTNFTMRAVLLWTISDFPAYGMLSGWTTHGRRNKTLFRKNKVVRDSPPPYLTGQQIEEDIDYYGAQKTVKQGGNWHVPGNMHDGYGVSHNWHKKSIFWELPYWKDLLLRHNLDVMHIEKNFFDNIMNTILNVPGKTKDNKKSRMDLPDICSRSELHIKSNGNVPVPIFRLSSEAKSTLFDWVASEVKFPDGYVSNLSRCVERGQKFSGMKSHDCHVFMQRLLPFAFAELLPTNVHEALAAIGAFFRDLSTRTFKEEVIEQLHENIPIIVCNLEKIFPRRYDDGGVPQSYAVDGVPDIFCQIGRFGGKLREVWWFSDEDKHSAHTYILLNCEDAVMRSFESLFVSQVEEAIPGISGTEVDARKDKHFVKWLKGQVDYDDPYYPVWFHDLIQGPVAKVTTSSMYFTRGFTFHTYEYGRRRATSNYGICVKGETDFYGILQEIIEVEFPGLLKLKCVLFKCEWFDPVENRGVRFNKFGVVDIHSGRRYNKFEPFILASQAEQVSFLPYPRLRSSGINWLTAIKITPRGRIVAGEEPPLQEEDAINEVEVPDQQTDEILLIDPDNRQYEDLPEDVTDEAREDEFDRSDDDHCSDVDENSNDSS</sequence>
<reference evidence="4" key="2">
    <citation type="submission" date="2025-08" db="UniProtKB">
        <authorList>
            <consortium name="RefSeq"/>
        </authorList>
    </citation>
    <scope>IDENTIFICATION</scope>
    <source>
        <tissue evidence="4">Leaf</tissue>
    </source>
</reference>
<feature type="domain" description="DUF4216" evidence="2">
    <location>
        <begin position="590"/>
        <end position="655"/>
    </location>
</feature>
<name>A0A9W3DLH0_RAPSA</name>
<dbReference type="RefSeq" id="XP_056864283.1">
    <property type="nucleotide sequence ID" value="XM_057008303.1"/>
</dbReference>
<proteinExistence type="predicted"/>